<name>A0A1M6N358_9CLOT</name>
<keyword evidence="2" id="KW-0808">Transferase</keyword>
<dbReference type="InterPro" id="IPR000182">
    <property type="entry name" value="GNAT_dom"/>
</dbReference>
<accession>A0A1M6N358</accession>
<dbReference type="PANTHER" id="PTHR43415:SF3">
    <property type="entry name" value="GNAT-FAMILY ACETYLTRANSFERASE"/>
    <property type="match status" value="1"/>
</dbReference>
<dbReference type="Pfam" id="PF13302">
    <property type="entry name" value="Acetyltransf_3"/>
    <property type="match status" value="1"/>
</dbReference>
<dbReference type="Proteomes" id="UP000183952">
    <property type="component" value="Unassembled WGS sequence"/>
</dbReference>
<dbReference type="PROSITE" id="PS51186">
    <property type="entry name" value="GNAT"/>
    <property type="match status" value="1"/>
</dbReference>
<evidence type="ECO:0000313" key="2">
    <source>
        <dbReference type="EMBL" id="SHJ90106.1"/>
    </source>
</evidence>
<dbReference type="EMBL" id="FRAD01000009">
    <property type="protein sequence ID" value="SHJ90106.1"/>
    <property type="molecule type" value="Genomic_DNA"/>
</dbReference>
<dbReference type="STRING" id="1121331.SAMN02745248_01246"/>
<dbReference type="AlphaFoldDB" id="A0A1M6N358"/>
<protein>
    <submittedName>
        <fullName evidence="2">Protein N-acetyltransferase, RimJ/RimL family</fullName>
    </submittedName>
</protein>
<organism evidence="2 3">
    <name type="scientific">Hathewaya proteolytica DSM 3090</name>
    <dbReference type="NCBI Taxonomy" id="1121331"/>
    <lineage>
        <taxon>Bacteria</taxon>
        <taxon>Bacillati</taxon>
        <taxon>Bacillota</taxon>
        <taxon>Clostridia</taxon>
        <taxon>Eubacteriales</taxon>
        <taxon>Clostridiaceae</taxon>
        <taxon>Hathewaya</taxon>
    </lineage>
</organism>
<dbReference type="Gene3D" id="3.40.630.30">
    <property type="match status" value="1"/>
</dbReference>
<proteinExistence type="predicted"/>
<evidence type="ECO:0000313" key="3">
    <source>
        <dbReference type="Proteomes" id="UP000183952"/>
    </source>
</evidence>
<reference evidence="2 3" key="1">
    <citation type="submission" date="2016-11" db="EMBL/GenBank/DDBJ databases">
        <authorList>
            <person name="Jaros S."/>
            <person name="Januszkiewicz K."/>
            <person name="Wedrychowicz H."/>
        </authorList>
    </citation>
    <scope>NUCLEOTIDE SEQUENCE [LARGE SCALE GENOMIC DNA]</scope>
    <source>
        <strain evidence="2 3">DSM 3090</strain>
    </source>
</reference>
<evidence type="ECO:0000259" key="1">
    <source>
        <dbReference type="PROSITE" id="PS51186"/>
    </source>
</evidence>
<dbReference type="CDD" id="cd04301">
    <property type="entry name" value="NAT_SF"/>
    <property type="match status" value="1"/>
</dbReference>
<dbReference type="PANTHER" id="PTHR43415">
    <property type="entry name" value="SPERMIDINE N(1)-ACETYLTRANSFERASE"/>
    <property type="match status" value="1"/>
</dbReference>
<keyword evidence="3" id="KW-1185">Reference proteome</keyword>
<dbReference type="SUPFAM" id="SSF55729">
    <property type="entry name" value="Acyl-CoA N-acyltransferases (Nat)"/>
    <property type="match status" value="1"/>
</dbReference>
<dbReference type="RefSeq" id="WP_072903262.1">
    <property type="nucleotide sequence ID" value="NZ_FRAD01000009.1"/>
</dbReference>
<gene>
    <name evidence="2" type="ORF">SAMN02745248_01246</name>
</gene>
<dbReference type="OrthoDB" id="9795206at2"/>
<feature type="domain" description="N-acetyltransferase" evidence="1">
    <location>
        <begin position="8"/>
        <end position="168"/>
    </location>
</feature>
<dbReference type="InterPro" id="IPR016181">
    <property type="entry name" value="Acyl_CoA_acyltransferase"/>
</dbReference>
<sequence>MNIDYNGLCIRNAEENDCEQLAMWWNDGKVMAHAGFPKGLGISAAEIESQLANDSDETKRRLIIEYQDKLIGEMSFYSYENAKYEIGIKICEPAYQEKGLGRIALSMLIEKLFHMGAKLIFLDTNLNNTRAQHVYEKLGFKKVAINKNSWKDQLGDFQSSVDYELTKDDFCNLK</sequence>
<dbReference type="GO" id="GO:0016747">
    <property type="term" value="F:acyltransferase activity, transferring groups other than amino-acyl groups"/>
    <property type="evidence" value="ECO:0007669"/>
    <property type="project" value="InterPro"/>
</dbReference>